<dbReference type="EMBL" id="JBBNAE010000003">
    <property type="protein sequence ID" value="KAK9137193.1"/>
    <property type="molecule type" value="Genomic_DNA"/>
</dbReference>
<name>A0AAP0JPW7_9MAGN</name>
<proteinExistence type="predicted"/>
<evidence type="ECO:0000313" key="1">
    <source>
        <dbReference type="EMBL" id="KAK9137193.1"/>
    </source>
</evidence>
<comment type="caution">
    <text evidence="1">The sequence shown here is derived from an EMBL/GenBank/DDBJ whole genome shotgun (WGS) entry which is preliminary data.</text>
</comment>
<organism evidence="1 2">
    <name type="scientific">Stephania japonica</name>
    <dbReference type="NCBI Taxonomy" id="461633"/>
    <lineage>
        <taxon>Eukaryota</taxon>
        <taxon>Viridiplantae</taxon>
        <taxon>Streptophyta</taxon>
        <taxon>Embryophyta</taxon>
        <taxon>Tracheophyta</taxon>
        <taxon>Spermatophyta</taxon>
        <taxon>Magnoliopsida</taxon>
        <taxon>Ranunculales</taxon>
        <taxon>Menispermaceae</taxon>
        <taxon>Menispermoideae</taxon>
        <taxon>Cissampelideae</taxon>
        <taxon>Stephania</taxon>
    </lineage>
</organism>
<dbReference type="AlphaFoldDB" id="A0AAP0JPW7"/>
<accession>A0AAP0JPW7</accession>
<dbReference type="Proteomes" id="UP001417504">
    <property type="component" value="Unassembled WGS sequence"/>
</dbReference>
<sequence length="56" mass="6804">MYFKKKSYTMYLKKKKKLRHVTITYEYNMARQVPLQICNFSSLQPFPTKIKKSIIV</sequence>
<protein>
    <submittedName>
        <fullName evidence="1">Uncharacterized protein</fullName>
    </submittedName>
</protein>
<reference evidence="1 2" key="1">
    <citation type="submission" date="2024-01" db="EMBL/GenBank/DDBJ databases">
        <title>Genome assemblies of Stephania.</title>
        <authorList>
            <person name="Yang L."/>
        </authorList>
    </citation>
    <scope>NUCLEOTIDE SEQUENCE [LARGE SCALE GENOMIC DNA]</scope>
    <source>
        <strain evidence="1">QJT</strain>
        <tissue evidence="1">Leaf</tissue>
    </source>
</reference>
<gene>
    <name evidence="1" type="ORF">Sjap_007787</name>
</gene>
<evidence type="ECO:0000313" key="2">
    <source>
        <dbReference type="Proteomes" id="UP001417504"/>
    </source>
</evidence>
<keyword evidence="2" id="KW-1185">Reference proteome</keyword>